<dbReference type="AlphaFoldDB" id="A0A0S7YGA7"/>
<organism evidence="2 3">
    <name type="scientific">candidate division TA06 bacterium DG_78</name>
    <dbReference type="NCBI Taxonomy" id="1703772"/>
    <lineage>
        <taxon>Bacteria</taxon>
        <taxon>Bacteria division TA06</taxon>
    </lineage>
</organism>
<evidence type="ECO:0000256" key="1">
    <source>
        <dbReference type="SAM" id="SignalP"/>
    </source>
</evidence>
<comment type="caution">
    <text evidence="2">The sequence shown here is derived from an EMBL/GenBank/DDBJ whole genome shotgun (WGS) entry which is preliminary data.</text>
</comment>
<gene>
    <name evidence="2" type="ORF">AMJ52_03085</name>
</gene>
<reference evidence="2 3" key="1">
    <citation type="journal article" date="2015" name="Microbiome">
        <title>Genomic resolution of linkages in carbon, nitrogen, and sulfur cycling among widespread estuary sediment bacteria.</title>
        <authorList>
            <person name="Baker B.J."/>
            <person name="Lazar C.S."/>
            <person name="Teske A.P."/>
            <person name="Dick G.J."/>
        </authorList>
    </citation>
    <scope>NUCLEOTIDE SEQUENCE [LARGE SCALE GENOMIC DNA]</scope>
    <source>
        <strain evidence="2">DG_78</strain>
    </source>
</reference>
<dbReference type="Proteomes" id="UP000051012">
    <property type="component" value="Unassembled WGS sequence"/>
</dbReference>
<keyword evidence="1" id="KW-0732">Signal</keyword>
<sequence length="321" mass="35463">MPHKMICALCLLPLALFSQLVDPGATGYTFLKLGVGVRPVAMGNAFTALSDDGNAIFWNPAGLGIVSSYYVSGMAMNHLVYFGYYNLSSAIPIGKYGGIGVGLSYLTSSDIEYSERGEQGSEFKNYDMLLNVGYGKAIGKKKFVSLGGTVKIVRSQLYRYSTYGVLADFGVILNPIKYFYFGTVIRNVGTPRRFIEKWEWPPVNFRQGFAFKFPFWENQFTLSIDYSIYPDIDPTISVGGEVRIRAPEFMEQLSGERISGFAIMAGYQTGYQLGAWSGLSLGFSLELLMTKGLYLEIGALLIKYGYLGSSERIALGLNYVT</sequence>
<dbReference type="NCBIfam" id="NF033709">
    <property type="entry name" value="PorV_fam"/>
    <property type="match status" value="1"/>
</dbReference>
<accession>A0A0S7YGA7</accession>
<evidence type="ECO:0008006" key="4">
    <source>
        <dbReference type="Google" id="ProtNLM"/>
    </source>
</evidence>
<feature type="chain" id="PRO_5006640612" description="PorV/PorQ family protein" evidence="1">
    <location>
        <begin position="21"/>
        <end position="321"/>
    </location>
</feature>
<evidence type="ECO:0000313" key="2">
    <source>
        <dbReference type="EMBL" id="KPJ73800.1"/>
    </source>
</evidence>
<proteinExistence type="predicted"/>
<evidence type="ECO:0000313" key="3">
    <source>
        <dbReference type="Proteomes" id="UP000051012"/>
    </source>
</evidence>
<feature type="signal peptide" evidence="1">
    <location>
        <begin position="1"/>
        <end position="20"/>
    </location>
</feature>
<protein>
    <recommendedName>
        <fullName evidence="4">PorV/PorQ family protein</fullName>
    </recommendedName>
</protein>
<dbReference type="Gene3D" id="2.40.160.60">
    <property type="entry name" value="Outer membrane protein transport protein (OMPP1/FadL/TodX)"/>
    <property type="match status" value="1"/>
</dbReference>
<name>A0A0S7YGA7_UNCT6</name>
<dbReference type="EMBL" id="LJNI01000027">
    <property type="protein sequence ID" value="KPJ73800.1"/>
    <property type="molecule type" value="Genomic_DNA"/>
</dbReference>